<evidence type="ECO:0000256" key="3">
    <source>
        <dbReference type="ARBA" id="ARBA00022692"/>
    </source>
</evidence>
<evidence type="ECO:0000313" key="13">
    <source>
        <dbReference type="Proteomes" id="UP000887226"/>
    </source>
</evidence>
<organism evidence="12 13">
    <name type="scientific">Calycina marina</name>
    <dbReference type="NCBI Taxonomy" id="1763456"/>
    <lineage>
        <taxon>Eukaryota</taxon>
        <taxon>Fungi</taxon>
        <taxon>Dikarya</taxon>
        <taxon>Ascomycota</taxon>
        <taxon>Pezizomycotina</taxon>
        <taxon>Leotiomycetes</taxon>
        <taxon>Helotiales</taxon>
        <taxon>Pezizellaceae</taxon>
        <taxon>Calycina</taxon>
    </lineage>
</organism>
<evidence type="ECO:0000256" key="10">
    <source>
        <dbReference type="SAM" id="Phobius"/>
    </source>
</evidence>
<comment type="subcellular location">
    <subcellularLocation>
        <location evidence="1">Endoplasmic reticulum membrane</location>
        <topology evidence="1">Multi-pass membrane protein</topology>
    </subcellularLocation>
</comment>
<gene>
    <name evidence="12" type="ORF">BJ878DRAFT_540459</name>
</gene>
<feature type="transmembrane region" description="Helical" evidence="10">
    <location>
        <begin position="76"/>
        <end position="94"/>
    </location>
</feature>
<evidence type="ECO:0000313" key="12">
    <source>
        <dbReference type="EMBL" id="KAG9246249.1"/>
    </source>
</evidence>
<dbReference type="SUPFAM" id="SSF46565">
    <property type="entry name" value="Chaperone J-domain"/>
    <property type="match status" value="1"/>
</dbReference>
<keyword evidence="8" id="KW-0143">Chaperone</keyword>
<keyword evidence="4" id="KW-0256">Endoplasmic reticulum</keyword>
<dbReference type="PANTHER" id="PTHR24075">
    <property type="entry name" value="SEC63 DOMAIN-CONTAINING"/>
    <property type="match status" value="1"/>
</dbReference>
<name>A0A9P7Z6D3_9HELO</name>
<dbReference type="SUPFAM" id="SSF81296">
    <property type="entry name" value="E set domains"/>
    <property type="match status" value="1"/>
</dbReference>
<dbReference type="CDD" id="cd06257">
    <property type="entry name" value="DnaJ"/>
    <property type="match status" value="1"/>
</dbReference>
<dbReference type="Gene3D" id="2.60.40.150">
    <property type="entry name" value="C2 domain"/>
    <property type="match status" value="1"/>
</dbReference>
<comment type="caution">
    <text evidence="12">The sequence shown here is derived from an EMBL/GenBank/DDBJ whole genome shotgun (WGS) entry which is preliminary data.</text>
</comment>
<keyword evidence="6 10" id="KW-1133">Transmembrane helix</keyword>
<dbReference type="PRINTS" id="PR00625">
    <property type="entry name" value="JDOMAIN"/>
</dbReference>
<feature type="compositionally biased region" description="Acidic residues" evidence="9">
    <location>
        <begin position="664"/>
        <end position="690"/>
    </location>
</feature>
<dbReference type="OrthoDB" id="1734229at2759"/>
<feature type="transmembrane region" description="Helical" evidence="10">
    <location>
        <begin position="12"/>
        <end position="34"/>
    </location>
</feature>
<dbReference type="Proteomes" id="UP000887226">
    <property type="component" value="Unassembled WGS sequence"/>
</dbReference>
<dbReference type="GO" id="GO:0008320">
    <property type="term" value="F:protein transmembrane transporter activity"/>
    <property type="evidence" value="ECO:0007669"/>
    <property type="project" value="TreeGrafter"/>
</dbReference>
<evidence type="ECO:0000256" key="1">
    <source>
        <dbReference type="ARBA" id="ARBA00004477"/>
    </source>
</evidence>
<dbReference type="InterPro" id="IPR035892">
    <property type="entry name" value="C2_domain_sf"/>
</dbReference>
<keyword evidence="2" id="KW-0813">Transport</keyword>
<dbReference type="AlphaFoldDB" id="A0A9P7Z6D3"/>
<dbReference type="Pfam" id="PF00226">
    <property type="entry name" value="DnaJ"/>
    <property type="match status" value="1"/>
</dbReference>
<dbReference type="GO" id="GO:0003723">
    <property type="term" value="F:RNA binding"/>
    <property type="evidence" value="ECO:0007669"/>
    <property type="project" value="TreeGrafter"/>
</dbReference>
<dbReference type="Pfam" id="PF02889">
    <property type="entry name" value="Sec63"/>
    <property type="match status" value="1"/>
</dbReference>
<evidence type="ECO:0000256" key="8">
    <source>
        <dbReference type="ARBA" id="ARBA00023186"/>
    </source>
</evidence>
<keyword evidence="5" id="KW-0653">Protein transport</keyword>
<feature type="transmembrane region" description="Helical" evidence="10">
    <location>
        <begin position="203"/>
        <end position="225"/>
    </location>
</feature>
<dbReference type="PROSITE" id="PS50076">
    <property type="entry name" value="DNAJ_2"/>
    <property type="match status" value="1"/>
</dbReference>
<dbReference type="GO" id="GO:0006620">
    <property type="term" value="P:post-translational protein targeting to endoplasmic reticulum membrane"/>
    <property type="evidence" value="ECO:0007669"/>
    <property type="project" value="TreeGrafter"/>
</dbReference>
<dbReference type="InterPro" id="IPR036869">
    <property type="entry name" value="J_dom_sf"/>
</dbReference>
<sequence length="690" mass="76604">MSSEYSYDEQGQFFPFFVATLAGLVTIPLTYNVLKPSTDPAVSAPRVRSEFRPEHADLIDGQKKVQKRRERKLKRIITVVLGWVVIALMIYLIMVTSRTVAKIWNPYDILGISDSATEREIKSHYKRMSLKHHPDKVRPDPAKNETIESLNEVFVELTKAYKALTDEDIRNNYIQYGHPDGKQSFSIGIALPNFIITDGNGKYVILMYAVMLGVLLPYLVGTWWYGTQRMSKEKVLIESANKLFQEYKEDIVQGEIITALSSGVEYNNILKGEKAYSNLGKLESRVLAEGETSGLAGGLSPKDREALQNLDGGVRRKALALLWSYLGRVELDDTPLNKSKVEVAPIAHALNNSFTAIALAFGTTAPILASYSAAQNLMQAVPPGASPLLQLPYFTKQIAQAVEGEDSRTHLSLQQYMGLPEDYRKKITVGKGLMSEQEYQISMKVARQLPNYHVEKAFFKVTGEKYITPSSLVSLVVKGRFIPPGSLNVPAVVTADLDDIDAAEDDLNAIRAEKAAEQNQELPPLAHAPYFPRDYSPRWHVFLTDSKQGKMAVPPFTFTTFDKPIYDESGKPTFNVQTLKAQFQAPPQAGQYTFVMHLVCDSYVGFDTKMEVTLTVAEASAAVEIDAEDDISEPDEDSVAGQMAMLKNGGALPPRRKKQAVQDPSDEESDTEGEEAADDTSETDTDTDEE</sequence>
<feature type="compositionally biased region" description="Acidic residues" evidence="9">
    <location>
        <begin position="626"/>
        <end position="638"/>
    </location>
</feature>
<evidence type="ECO:0000256" key="4">
    <source>
        <dbReference type="ARBA" id="ARBA00022824"/>
    </source>
</evidence>
<dbReference type="FunFam" id="1.10.287.110:FF:000039">
    <property type="entry name" value="Protein translocation complex component (Npl1)"/>
    <property type="match status" value="1"/>
</dbReference>
<feature type="region of interest" description="Disordered" evidence="9">
    <location>
        <begin position="626"/>
        <end position="690"/>
    </location>
</feature>
<evidence type="ECO:0000259" key="11">
    <source>
        <dbReference type="PROSITE" id="PS50076"/>
    </source>
</evidence>
<dbReference type="Gene3D" id="1.10.287.110">
    <property type="entry name" value="DnaJ domain"/>
    <property type="match status" value="1"/>
</dbReference>
<reference evidence="12" key="1">
    <citation type="journal article" date="2021" name="IMA Fungus">
        <title>Genomic characterization of three marine fungi, including Emericellopsis atlantica sp. nov. with signatures of a generalist lifestyle and marine biomass degradation.</title>
        <authorList>
            <person name="Hagestad O.C."/>
            <person name="Hou L."/>
            <person name="Andersen J.H."/>
            <person name="Hansen E.H."/>
            <person name="Altermark B."/>
            <person name="Li C."/>
            <person name="Kuhnert E."/>
            <person name="Cox R.J."/>
            <person name="Crous P.W."/>
            <person name="Spatafora J.W."/>
            <person name="Lail K."/>
            <person name="Amirebrahimi M."/>
            <person name="Lipzen A."/>
            <person name="Pangilinan J."/>
            <person name="Andreopoulos W."/>
            <person name="Hayes R.D."/>
            <person name="Ng V."/>
            <person name="Grigoriev I.V."/>
            <person name="Jackson S.A."/>
            <person name="Sutton T.D.S."/>
            <person name="Dobson A.D.W."/>
            <person name="Rama T."/>
        </authorList>
    </citation>
    <scope>NUCLEOTIDE SEQUENCE</scope>
    <source>
        <strain evidence="12">TRa3180A</strain>
    </source>
</reference>
<evidence type="ECO:0000256" key="2">
    <source>
        <dbReference type="ARBA" id="ARBA00022448"/>
    </source>
</evidence>
<keyword evidence="3 10" id="KW-0812">Transmembrane</keyword>
<dbReference type="FunFam" id="2.60.40.150:FF:000169">
    <property type="entry name" value="Protein translocation complex component (Npl1)"/>
    <property type="match status" value="1"/>
</dbReference>
<dbReference type="SUPFAM" id="SSF158702">
    <property type="entry name" value="Sec63 N-terminal domain-like"/>
    <property type="match status" value="1"/>
</dbReference>
<dbReference type="InterPro" id="IPR014756">
    <property type="entry name" value="Ig_E-set"/>
</dbReference>
<keyword evidence="7 10" id="KW-0472">Membrane</keyword>
<evidence type="ECO:0000256" key="9">
    <source>
        <dbReference type="SAM" id="MobiDB-lite"/>
    </source>
</evidence>
<keyword evidence="13" id="KW-1185">Reference proteome</keyword>
<dbReference type="InterPro" id="IPR001623">
    <property type="entry name" value="DnaJ_domain"/>
</dbReference>
<proteinExistence type="predicted"/>
<dbReference type="InterPro" id="IPR004179">
    <property type="entry name" value="Sec63-dom"/>
</dbReference>
<dbReference type="GO" id="GO:0031207">
    <property type="term" value="C:Sec62/Sec63 complex"/>
    <property type="evidence" value="ECO:0007669"/>
    <property type="project" value="TreeGrafter"/>
</dbReference>
<protein>
    <submittedName>
        <fullName evidence="12">Sec63 Brl domain-containing protein</fullName>
    </submittedName>
</protein>
<evidence type="ECO:0000256" key="6">
    <source>
        <dbReference type="ARBA" id="ARBA00022989"/>
    </source>
</evidence>
<evidence type="ECO:0000256" key="7">
    <source>
        <dbReference type="ARBA" id="ARBA00023136"/>
    </source>
</evidence>
<feature type="domain" description="J" evidence="11">
    <location>
        <begin position="105"/>
        <end position="177"/>
    </location>
</feature>
<dbReference type="SMART" id="SM00973">
    <property type="entry name" value="Sec63"/>
    <property type="match status" value="1"/>
</dbReference>
<dbReference type="EMBL" id="MU253811">
    <property type="protein sequence ID" value="KAG9246249.1"/>
    <property type="molecule type" value="Genomic_DNA"/>
</dbReference>
<dbReference type="SMART" id="SM00271">
    <property type="entry name" value="DnaJ"/>
    <property type="match status" value="1"/>
</dbReference>
<dbReference type="PANTHER" id="PTHR24075:SF0">
    <property type="entry name" value="TRANSLOCATION PROTEIN SEC63 HOMOLOG"/>
    <property type="match status" value="1"/>
</dbReference>
<dbReference type="GO" id="GO:0006614">
    <property type="term" value="P:SRP-dependent cotranslational protein targeting to membrane"/>
    <property type="evidence" value="ECO:0007669"/>
    <property type="project" value="TreeGrafter"/>
</dbReference>
<evidence type="ECO:0000256" key="5">
    <source>
        <dbReference type="ARBA" id="ARBA00022927"/>
    </source>
</evidence>
<accession>A0A9P7Z6D3</accession>